<proteinExistence type="predicted"/>
<organism evidence="2 3">
    <name type="scientific">Spirosoma liriopis</name>
    <dbReference type="NCBI Taxonomy" id="2937440"/>
    <lineage>
        <taxon>Bacteria</taxon>
        <taxon>Pseudomonadati</taxon>
        <taxon>Bacteroidota</taxon>
        <taxon>Cytophagia</taxon>
        <taxon>Cytophagales</taxon>
        <taxon>Cytophagaceae</taxon>
        <taxon>Spirosoma</taxon>
    </lineage>
</organism>
<feature type="domain" description="Toxin SymE-like" evidence="1">
    <location>
        <begin position="2"/>
        <end position="53"/>
    </location>
</feature>
<comment type="caution">
    <text evidence="2">The sequence shown here is derived from an EMBL/GenBank/DDBJ whole genome shotgun (WGS) entry which is preliminary data.</text>
</comment>
<evidence type="ECO:0000313" key="2">
    <source>
        <dbReference type="EMBL" id="MCK8492898.1"/>
    </source>
</evidence>
<dbReference type="Proteomes" id="UP001202180">
    <property type="component" value="Unassembled WGS sequence"/>
</dbReference>
<dbReference type="EMBL" id="JALPRF010000002">
    <property type="protein sequence ID" value="MCK8492898.1"/>
    <property type="molecule type" value="Genomic_DNA"/>
</dbReference>
<keyword evidence="3" id="KW-1185">Reference proteome</keyword>
<name>A0ABT0HL68_9BACT</name>
<dbReference type="RefSeq" id="WP_248477489.1">
    <property type="nucleotide sequence ID" value="NZ_JALPRF010000002.1"/>
</dbReference>
<evidence type="ECO:0000313" key="3">
    <source>
        <dbReference type="Proteomes" id="UP001202180"/>
    </source>
</evidence>
<sequence>MQRKRKLGYSARKNVYRQLIFSPSLNLQGKWMANAGFAIEQMVQVTVEKNKIISEA</sequence>
<reference evidence="2 3" key="1">
    <citation type="submission" date="2022-04" db="EMBL/GenBank/DDBJ databases">
        <title>Spirosoma sp. strain RP8 genome sequencing and assembly.</title>
        <authorList>
            <person name="Jung Y."/>
        </authorList>
    </citation>
    <scope>NUCLEOTIDE SEQUENCE [LARGE SCALE GENOMIC DNA]</scope>
    <source>
        <strain evidence="2 3">RP8</strain>
    </source>
</reference>
<gene>
    <name evidence="2" type="ORF">M0L20_13605</name>
</gene>
<protein>
    <submittedName>
        <fullName evidence="2">Type I toxin-antitoxin system SymE family toxin</fullName>
    </submittedName>
</protein>
<evidence type="ECO:0000259" key="1">
    <source>
        <dbReference type="Pfam" id="PF08845"/>
    </source>
</evidence>
<dbReference type="InterPro" id="IPR014944">
    <property type="entry name" value="Toxin_SymE-like"/>
</dbReference>
<dbReference type="Pfam" id="PF08845">
    <property type="entry name" value="SymE_toxin"/>
    <property type="match status" value="1"/>
</dbReference>
<accession>A0ABT0HL68</accession>